<organism evidence="3 4">
    <name type="scientific">Candidatus Vogelbacteria bacterium RIFOXYD1_FULL_51_18</name>
    <dbReference type="NCBI Taxonomy" id="1802440"/>
    <lineage>
        <taxon>Bacteria</taxon>
        <taxon>Candidatus Vogeliibacteriota</taxon>
    </lineage>
</organism>
<accession>A0A1G2QKL9</accession>
<dbReference type="EMBL" id="MHTL01000004">
    <property type="protein sequence ID" value="OHA61140.1"/>
    <property type="molecule type" value="Genomic_DNA"/>
</dbReference>
<evidence type="ECO:0000313" key="4">
    <source>
        <dbReference type="Proteomes" id="UP000177090"/>
    </source>
</evidence>
<protein>
    <recommendedName>
        <fullName evidence="2">Transglycosylase SLT domain-containing protein</fullName>
    </recommendedName>
</protein>
<dbReference type="Gene3D" id="1.10.530.10">
    <property type="match status" value="1"/>
</dbReference>
<proteinExistence type="predicted"/>
<dbReference type="STRING" id="1802440.A2569_02280"/>
<feature type="coiled-coil region" evidence="1">
    <location>
        <begin position="28"/>
        <end position="83"/>
    </location>
</feature>
<gene>
    <name evidence="3" type="ORF">A2569_02280</name>
</gene>
<name>A0A1G2QKL9_9BACT</name>
<reference evidence="3 4" key="1">
    <citation type="journal article" date="2016" name="Nat. Commun.">
        <title>Thousands of microbial genomes shed light on interconnected biogeochemical processes in an aquifer system.</title>
        <authorList>
            <person name="Anantharaman K."/>
            <person name="Brown C.T."/>
            <person name="Hug L.A."/>
            <person name="Sharon I."/>
            <person name="Castelle C.J."/>
            <person name="Probst A.J."/>
            <person name="Thomas B.C."/>
            <person name="Singh A."/>
            <person name="Wilkins M.J."/>
            <person name="Karaoz U."/>
            <person name="Brodie E.L."/>
            <person name="Williams K.H."/>
            <person name="Hubbard S.S."/>
            <person name="Banfield J.F."/>
        </authorList>
    </citation>
    <scope>NUCLEOTIDE SEQUENCE [LARGE SCALE GENOMIC DNA]</scope>
</reference>
<feature type="domain" description="Transglycosylase SLT" evidence="2">
    <location>
        <begin position="260"/>
        <end position="399"/>
    </location>
</feature>
<evidence type="ECO:0000256" key="1">
    <source>
        <dbReference type="SAM" id="Coils"/>
    </source>
</evidence>
<evidence type="ECO:0000313" key="3">
    <source>
        <dbReference type="EMBL" id="OHA61140.1"/>
    </source>
</evidence>
<dbReference type="Pfam" id="PF13406">
    <property type="entry name" value="SLT_2"/>
    <property type="match status" value="1"/>
</dbReference>
<dbReference type="AlphaFoldDB" id="A0A1G2QKL9"/>
<dbReference type="InterPro" id="IPR031304">
    <property type="entry name" value="SLT_2"/>
</dbReference>
<evidence type="ECO:0000259" key="2">
    <source>
        <dbReference type="Pfam" id="PF13406"/>
    </source>
</evidence>
<keyword evidence="1" id="KW-0175">Coiled coil</keyword>
<dbReference type="Gene3D" id="6.10.250.3150">
    <property type="match status" value="1"/>
</dbReference>
<dbReference type="Proteomes" id="UP000177090">
    <property type="component" value="Unassembled WGS sequence"/>
</dbReference>
<feature type="coiled-coil region" evidence="1">
    <location>
        <begin position="165"/>
        <end position="216"/>
    </location>
</feature>
<comment type="caution">
    <text evidence="3">The sequence shown here is derived from an EMBL/GenBank/DDBJ whole genome shotgun (WGS) entry which is preliminary data.</text>
</comment>
<dbReference type="SUPFAM" id="SSF53955">
    <property type="entry name" value="Lysozyme-like"/>
    <property type="match status" value="1"/>
</dbReference>
<dbReference type="InterPro" id="IPR023346">
    <property type="entry name" value="Lysozyme-like_dom_sf"/>
</dbReference>
<sequence>MARRRFIKPFFIAAIFFFLLPLAISQAALSVEERRKNLETELAKVEAEIAVQAELLKSKRKETASIERDIAILNAQIKRAQLEIKARNLAISDISRDIGGKEKTILTLEEELVVRREYLKRLLQNSQDYESSSLPEILLGNEEFSDFYAVVDSIQTVQVDIRDSMDVIRGTKQKTQVEKKNLEEKKVSEASAKLEVEAKKQEVEKHEENKQGLLSVSKSQEATYSKVLADRRARAADIRNALFALRDSTAIPFGRALDYANAASQRTGVRPAFILAILTQESNLGKNIGTCNRPGDPPSKHWRAIMPGPGDNSRRDDESVYLRITRNLGLNPESMPLSCPMGSGWGGAMGPSQFIPTTWASYEAKIAVATGHTPPNPWEPQDAFMASAIYLSELGASRQTFAAEREAALRYYAGGNWSKPSNAFYGDSVMKIAASIQQNMIDPLQDL</sequence>